<name>A0A4P9ZW16_9FUNG</name>
<proteinExistence type="predicted"/>
<dbReference type="EMBL" id="ML002445">
    <property type="protein sequence ID" value="RKP37797.1"/>
    <property type="molecule type" value="Genomic_DNA"/>
</dbReference>
<evidence type="ECO:0000313" key="3">
    <source>
        <dbReference type="Proteomes" id="UP000268162"/>
    </source>
</evidence>
<dbReference type="Proteomes" id="UP000268162">
    <property type="component" value="Unassembled WGS sequence"/>
</dbReference>
<evidence type="ECO:0000313" key="2">
    <source>
        <dbReference type="EMBL" id="RKP37797.1"/>
    </source>
</evidence>
<gene>
    <name evidence="2" type="ORF">BJ085DRAFT_40873</name>
</gene>
<protein>
    <submittedName>
        <fullName evidence="2">Uncharacterized protein</fullName>
    </submittedName>
</protein>
<feature type="region of interest" description="Disordered" evidence="1">
    <location>
        <begin position="1"/>
        <end position="68"/>
    </location>
</feature>
<evidence type="ECO:0000256" key="1">
    <source>
        <dbReference type="SAM" id="MobiDB-lite"/>
    </source>
</evidence>
<feature type="region of interest" description="Disordered" evidence="1">
    <location>
        <begin position="345"/>
        <end position="370"/>
    </location>
</feature>
<dbReference type="AlphaFoldDB" id="A0A4P9ZW16"/>
<feature type="compositionally biased region" description="Polar residues" evidence="1">
    <location>
        <begin position="349"/>
        <end position="370"/>
    </location>
</feature>
<sequence length="482" mass="53402">MGTSLPSYFGYFLPNQPHDTTGGQNESDRQRQNTVPNYFDTPDLSSPSPLDHYDHTGNKFTNAGQPGLYGRQEWESTATCHPDTNNFNWLQNSMMSNSGNLVPYDPNGQELGNTDQPALNEHDMRQTPTMLNDGSGVTGTGYPGPDLSNRRQTLATRVDKCRTTFIRQTTPYGRRGPELAGPGGHTGPKKLNLLELELLLNSDLEFTDDGHLKPNGPNRLELFNADHYTSNDPNWLPIPASFNDGSGAVDTSHPAADLQNRRQTPATRADNHRTTDIQQTNSYDGSGPELDGPSGGPTPTELGWKKINTILYDGSELIDNRFLNPYNLDWPTTIVYLQSKGQLEGGTFDSEQGQASIEPSAGPSSAIQPSEFQRGHISPHGGQAFYIPSAARIARKLEPLEEKTITIQHLTDQNGYRCADLVELLRRGSPYLSIRKLPLEKSIEAMKQFTDNIVAKSNKGLADFWLNYRDSTKRSDRRSKPI</sequence>
<reference evidence="3" key="1">
    <citation type="journal article" date="2018" name="Nat. Microbiol.">
        <title>Leveraging single-cell genomics to expand the fungal tree of life.</title>
        <authorList>
            <person name="Ahrendt S.R."/>
            <person name="Quandt C.A."/>
            <person name="Ciobanu D."/>
            <person name="Clum A."/>
            <person name="Salamov A."/>
            <person name="Andreopoulos B."/>
            <person name="Cheng J.F."/>
            <person name="Woyke T."/>
            <person name="Pelin A."/>
            <person name="Henrissat B."/>
            <person name="Reynolds N.K."/>
            <person name="Benny G.L."/>
            <person name="Smith M.E."/>
            <person name="James T.Y."/>
            <person name="Grigoriev I.V."/>
        </authorList>
    </citation>
    <scope>NUCLEOTIDE SEQUENCE [LARGE SCALE GENOMIC DNA]</scope>
    <source>
        <strain evidence="3">RSA 468</strain>
    </source>
</reference>
<accession>A0A4P9ZW16</accession>
<organism evidence="2 3">
    <name type="scientific">Dimargaris cristalligena</name>
    <dbReference type="NCBI Taxonomy" id="215637"/>
    <lineage>
        <taxon>Eukaryota</taxon>
        <taxon>Fungi</taxon>
        <taxon>Fungi incertae sedis</taxon>
        <taxon>Zoopagomycota</taxon>
        <taxon>Kickxellomycotina</taxon>
        <taxon>Dimargaritomycetes</taxon>
        <taxon>Dimargaritales</taxon>
        <taxon>Dimargaritaceae</taxon>
        <taxon>Dimargaris</taxon>
    </lineage>
</organism>
<keyword evidence="3" id="KW-1185">Reference proteome</keyword>
<feature type="region of interest" description="Disordered" evidence="1">
    <location>
        <begin position="246"/>
        <end position="301"/>
    </location>
</feature>